<dbReference type="InterPro" id="IPR011009">
    <property type="entry name" value="Kinase-like_dom_sf"/>
</dbReference>
<keyword evidence="9" id="KW-1185">Reference proteome</keyword>
<evidence type="ECO:0000256" key="6">
    <source>
        <dbReference type="SAM" id="MobiDB-lite"/>
    </source>
</evidence>
<keyword evidence="4 5" id="KW-0067">ATP-binding</keyword>
<proteinExistence type="predicted"/>
<protein>
    <submittedName>
        <fullName evidence="8">Putative serine/threonine-protein kinase GCN2</fullName>
    </submittedName>
</protein>
<evidence type="ECO:0000256" key="2">
    <source>
        <dbReference type="ARBA" id="ARBA00022741"/>
    </source>
</evidence>
<dbReference type="Proteomes" id="UP000030645">
    <property type="component" value="Unassembled WGS sequence"/>
</dbReference>
<dbReference type="PROSITE" id="PS00107">
    <property type="entry name" value="PROTEIN_KINASE_ATP"/>
    <property type="match status" value="1"/>
</dbReference>
<dbReference type="GO" id="GO:0005524">
    <property type="term" value="F:ATP binding"/>
    <property type="evidence" value="ECO:0007669"/>
    <property type="project" value="UniProtKB-UniRule"/>
</dbReference>
<dbReference type="GO" id="GO:0005829">
    <property type="term" value="C:cytosol"/>
    <property type="evidence" value="ECO:0007669"/>
    <property type="project" value="TreeGrafter"/>
</dbReference>
<gene>
    <name evidence="8" type="ORF">L484_016083</name>
</gene>
<name>W9SUC2_9ROSA</name>
<evidence type="ECO:0000256" key="4">
    <source>
        <dbReference type="ARBA" id="ARBA00022840"/>
    </source>
</evidence>
<dbReference type="GO" id="GO:0005634">
    <property type="term" value="C:nucleus"/>
    <property type="evidence" value="ECO:0007669"/>
    <property type="project" value="TreeGrafter"/>
</dbReference>
<sequence length="356" mass="39639">MDSGSKLLYQDNAISTSNLGGPFVYGFVDLFSGSGESWNWGFGLDENSVIKTSVPARTVDGPKTKNKVEEKHLQNYVGPLVFQETRKDSLLSPMTKLRTLEEESEEGDKNLSSSNSSTSSVEKSVGNSSTGGEEDFSLVEHIEEDDKGSECSNSLSSASLSHERVPQTSQKDLIMIFSEQAKELASEASTVFNRTFDNAFRQYMVSSKLSEFWKYTSDIEGPRTSLPNSRYLNDFEELQSLGHGGFGHVVLCKNKIDGRQYAVKKIRLKDKSLPLNDRILREVATLSRLQHQHVVRYYQAWFETGISGSYGDAIWGSRTAGGSNFSFTGTSSADTIGQDNKLESTYLYIQMEYCPR</sequence>
<dbReference type="PROSITE" id="PS50011">
    <property type="entry name" value="PROTEIN_KINASE_DOM"/>
    <property type="match status" value="1"/>
</dbReference>
<evidence type="ECO:0000313" key="9">
    <source>
        <dbReference type="Proteomes" id="UP000030645"/>
    </source>
</evidence>
<dbReference type="FunFam" id="3.30.200.20:FF:000304">
    <property type="entry name" value="eIF-2-alpha kinase GCN2"/>
    <property type="match status" value="1"/>
</dbReference>
<feature type="domain" description="Protein kinase" evidence="7">
    <location>
        <begin position="235"/>
        <end position="356"/>
    </location>
</feature>
<dbReference type="Pfam" id="PF00069">
    <property type="entry name" value="Pkinase"/>
    <property type="match status" value="1"/>
</dbReference>
<reference evidence="9" key="1">
    <citation type="submission" date="2013-01" db="EMBL/GenBank/DDBJ databases">
        <title>Draft Genome Sequence of a Mulberry Tree, Morus notabilis C.K. Schneid.</title>
        <authorList>
            <person name="He N."/>
            <person name="Zhao S."/>
        </authorList>
    </citation>
    <scope>NUCLEOTIDE SEQUENCE</scope>
</reference>
<feature type="binding site" evidence="5">
    <location>
        <position position="265"/>
    </location>
    <ligand>
        <name>ATP</name>
        <dbReference type="ChEBI" id="CHEBI:30616"/>
    </ligand>
</feature>
<feature type="region of interest" description="Disordered" evidence="6">
    <location>
        <begin position="100"/>
        <end position="166"/>
    </location>
</feature>
<keyword evidence="2 5" id="KW-0547">Nucleotide-binding</keyword>
<keyword evidence="1" id="KW-0808">Transferase</keyword>
<evidence type="ECO:0000256" key="1">
    <source>
        <dbReference type="ARBA" id="ARBA00022679"/>
    </source>
</evidence>
<evidence type="ECO:0000259" key="7">
    <source>
        <dbReference type="PROSITE" id="PS50011"/>
    </source>
</evidence>
<dbReference type="eggNOG" id="KOG1035">
    <property type="taxonomic scope" value="Eukaryota"/>
</dbReference>
<dbReference type="STRING" id="981085.W9SUC2"/>
<feature type="compositionally biased region" description="Acidic residues" evidence="6">
    <location>
        <begin position="132"/>
        <end position="147"/>
    </location>
</feature>
<evidence type="ECO:0000256" key="5">
    <source>
        <dbReference type="PROSITE-ProRule" id="PRU10141"/>
    </source>
</evidence>
<dbReference type="InterPro" id="IPR000719">
    <property type="entry name" value="Prot_kinase_dom"/>
</dbReference>
<dbReference type="PANTHER" id="PTHR11042:SF136">
    <property type="entry name" value="EIF-2-ALPHA KINASE GCN2"/>
    <property type="match status" value="1"/>
</dbReference>
<accession>W9SUC2</accession>
<dbReference type="AlphaFoldDB" id="W9SUC2"/>
<organism evidence="8 9">
    <name type="scientific">Morus notabilis</name>
    <dbReference type="NCBI Taxonomy" id="981085"/>
    <lineage>
        <taxon>Eukaryota</taxon>
        <taxon>Viridiplantae</taxon>
        <taxon>Streptophyta</taxon>
        <taxon>Embryophyta</taxon>
        <taxon>Tracheophyta</taxon>
        <taxon>Spermatophyta</taxon>
        <taxon>Magnoliopsida</taxon>
        <taxon>eudicotyledons</taxon>
        <taxon>Gunneridae</taxon>
        <taxon>Pentapetalae</taxon>
        <taxon>rosids</taxon>
        <taxon>fabids</taxon>
        <taxon>Rosales</taxon>
        <taxon>Moraceae</taxon>
        <taxon>Moreae</taxon>
        <taxon>Morus</taxon>
    </lineage>
</organism>
<dbReference type="GO" id="GO:0004694">
    <property type="term" value="F:eukaryotic translation initiation factor 2alpha kinase activity"/>
    <property type="evidence" value="ECO:0007669"/>
    <property type="project" value="TreeGrafter"/>
</dbReference>
<dbReference type="InterPro" id="IPR017441">
    <property type="entry name" value="Protein_kinase_ATP_BS"/>
</dbReference>
<feature type="compositionally biased region" description="Low complexity" evidence="6">
    <location>
        <begin position="150"/>
        <end position="160"/>
    </location>
</feature>
<dbReference type="InterPro" id="IPR050339">
    <property type="entry name" value="CC_SR_Kinase"/>
</dbReference>
<feature type="compositionally biased region" description="Low complexity" evidence="6">
    <location>
        <begin position="112"/>
        <end position="130"/>
    </location>
</feature>
<evidence type="ECO:0000313" key="8">
    <source>
        <dbReference type="EMBL" id="EXC26864.1"/>
    </source>
</evidence>
<keyword evidence="3 8" id="KW-0418">Kinase</keyword>
<dbReference type="SUPFAM" id="SSF56112">
    <property type="entry name" value="Protein kinase-like (PK-like)"/>
    <property type="match status" value="1"/>
</dbReference>
<dbReference type="EMBL" id="KE346122">
    <property type="protein sequence ID" value="EXC26864.1"/>
    <property type="molecule type" value="Genomic_DNA"/>
</dbReference>
<dbReference type="PANTHER" id="PTHR11042">
    <property type="entry name" value="EUKARYOTIC TRANSLATION INITIATION FACTOR 2-ALPHA KINASE EIF2-ALPHA KINASE -RELATED"/>
    <property type="match status" value="1"/>
</dbReference>
<evidence type="ECO:0000256" key="3">
    <source>
        <dbReference type="ARBA" id="ARBA00022777"/>
    </source>
</evidence>
<dbReference type="Gene3D" id="3.30.200.20">
    <property type="entry name" value="Phosphorylase Kinase, domain 1"/>
    <property type="match status" value="1"/>
</dbReference>